<feature type="domain" description="HTH marR-type" evidence="2">
    <location>
        <begin position="44"/>
        <end position="179"/>
    </location>
</feature>
<evidence type="ECO:0000313" key="3">
    <source>
        <dbReference type="EMBL" id="UQX89541.1"/>
    </source>
</evidence>
<organism evidence="3 4">
    <name type="scientific">Jatrophihabitans telluris</name>
    <dbReference type="NCBI Taxonomy" id="2038343"/>
    <lineage>
        <taxon>Bacteria</taxon>
        <taxon>Bacillati</taxon>
        <taxon>Actinomycetota</taxon>
        <taxon>Actinomycetes</taxon>
        <taxon>Jatrophihabitantales</taxon>
        <taxon>Jatrophihabitantaceae</taxon>
        <taxon>Jatrophihabitans</taxon>
    </lineage>
</organism>
<dbReference type="InterPro" id="IPR036390">
    <property type="entry name" value="WH_DNA-bd_sf"/>
</dbReference>
<accession>A0ABY4R2Q5</accession>
<proteinExistence type="predicted"/>
<feature type="compositionally biased region" description="Polar residues" evidence="1">
    <location>
        <begin position="1"/>
        <end position="13"/>
    </location>
</feature>
<evidence type="ECO:0000256" key="1">
    <source>
        <dbReference type="SAM" id="MobiDB-lite"/>
    </source>
</evidence>
<dbReference type="Proteomes" id="UP001056336">
    <property type="component" value="Chromosome"/>
</dbReference>
<dbReference type="InterPro" id="IPR039422">
    <property type="entry name" value="MarR/SlyA-like"/>
</dbReference>
<dbReference type="EMBL" id="CP097332">
    <property type="protein sequence ID" value="UQX89541.1"/>
    <property type="molecule type" value="Genomic_DNA"/>
</dbReference>
<dbReference type="InterPro" id="IPR000835">
    <property type="entry name" value="HTH_MarR-typ"/>
</dbReference>
<reference evidence="3" key="1">
    <citation type="journal article" date="2018" name="Int. J. Syst. Evol. Microbiol.">
        <title>Jatrophihabitans telluris sp. nov., isolated from sediment soil of lava forest wetlands and the emended description of the genus Jatrophihabitans.</title>
        <authorList>
            <person name="Lee K.C."/>
            <person name="Suh M.K."/>
            <person name="Eom M.K."/>
            <person name="Kim K.K."/>
            <person name="Kim J.S."/>
            <person name="Kim D.S."/>
            <person name="Ko S.H."/>
            <person name="Shin Y.K."/>
            <person name="Lee J.S."/>
        </authorList>
    </citation>
    <scope>NUCLEOTIDE SEQUENCE</scope>
    <source>
        <strain evidence="3">N237</strain>
    </source>
</reference>
<evidence type="ECO:0000259" key="2">
    <source>
        <dbReference type="PROSITE" id="PS50995"/>
    </source>
</evidence>
<dbReference type="Pfam" id="PF12802">
    <property type="entry name" value="MarR_2"/>
    <property type="match status" value="1"/>
</dbReference>
<dbReference type="CDD" id="cd00090">
    <property type="entry name" value="HTH_ARSR"/>
    <property type="match status" value="1"/>
</dbReference>
<dbReference type="PANTHER" id="PTHR33164:SF104">
    <property type="entry name" value="TRANSCRIPTIONAL REGULATORY PROTEIN"/>
    <property type="match status" value="1"/>
</dbReference>
<dbReference type="SMART" id="SM00347">
    <property type="entry name" value="HTH_MARR"/>
    <property type="match status" value="1"/>
</dbReference>
<reference evidence="3" key="2">
    <citation type="submission" date="2022-05" db="EMBL/GenBank/DDBJ databases">
        <authorList>
            <person name="Kim J.-S."/>
            <person name="Lee K."/>
            <person name="Suh M."/>
            <person name="Eom M."/>
            <person name="Kim J.-S."/>
            <person name="Kim D.-S."/>
            <person name="Ko S.-H."/>
            <person name="Shin Y."/>
            <person name="Lee J.-S."/>
        </authorList>
    </citation>
    <scope>NUCLEOTIDE SEQUENCE</scope>
    <source>
        <strain evidence="3">N237</strain>
    </source>
</reference>
<dbReference type="InterPro" id="IPR011991">
    <property type="entry name" value="ArsR-like_HTH"/>
</dbReference>
<dbReference type="InterPro" id="IPR036388">
    <property type="entry name" value="WH-like_DNA-bd_sf"/>
</dbReference>
<protein>
    <submittedName>
        <fullName evidence="3">MarR family transcriptional regulator</fullName>
    </submittedName>
</protein>
<dbReference type="Gene3D" id="1.10.10.10">
    <property type="entry name" value="Winged helix-like DNA-binding domain superfamily/Winged helix DNA-binding domain"/>
    <property type="match status" value="1"/>
</dbReference>
<keyword evidence="4" id="KW-1185">Reference proteome</keyword>
<feature type="region of interest" description="Disordered" evidence="1">
    <location>
        <begin position="1"/>
        <end position="22"/>
    </location>
</feature>
<dbReference type="PANTHER" id="PTHR33164">
    <property type="entry name" value="TRANSCRIPTIONAL REGULATOR, MARR FAMILY"/>
    <property type="match status" value="1"/>
</dbReference>
<name>A0ABY4R2Q5_9ACTN</name>
<evidence type="ECO:0000313" key="4">
    <source>
        <dbReference type="Proteomes" id="UP001056336"/>
    </source>
</evidence>
<dbReference type="PROSITE" id="PS50995">
    <property type="entry name" value="HTH_MARR_2"/>
    <property type="match status" value="1"/>
</dbReference>
<dbReference type="RefSeq" id="WP_249773437.1">
    <property type="nucleotide sequence ID" value="NZ_CP097332.1"/>
</dbReference>
<dbReference type="PRINTS" id="PR00598">
    <property type="entry name" value="HTHMARR"/>
</dbReference>
<sequence>MARSSDNPGSSTPARLPRRRASEELTEYQAAVAGYTAAGADETVQRVVTALARITKRLDTFYRSQLAALDLQRGDWGVLQALALSPDGGCSTPSQLADATGVSPSTMTHRLDLLANRGLVERTADPLNRTRSKVRLTRSGRDLFNRAIQDADVAESEVLSALDPDERRRLADVLERLLAGIPG</sequence>
<gene>
    <name evidence="3" type="ORF">M6D93_05910</name>
</gene>
<dbReference type="SUPFAM" id="SSF46785">
    <property type="entry name" value="Winged helix' DNA-binding domain"/>
    <property type="match status" value="1"/>
</dbReference>